<dbReference type="GO" id="GO:0005737">
    <property type="term" value="C:cytoplasm"/>
    <property type="evidence" value="ECO:0007669"/>
    <property type="project" value="UniProtKB-SubCell"/>
</dbReference>
<dbReference type="InterPro" id="IPR050068">
    <property type="entry name" value="MurA_subfamily"/>
</dbReference>
<dbReference type="EMBL" id="CANL01000002">
    <property type="protein sequence ID" value="CCM62309.1"/>
    <property type="molecule type" value="Genomic_DNA"/>
</dbReference>
<dbReference type="CDD" id="cd01555">
    <property type="entry name" value="UdpNAET"/>
    <property type="match status" value="1"/>
</dbReference>
<evidence type="ECO:0000313" key="16">
    <source>
        <dbReference type="Proteomes" id="UP000018291"/>
    </source>
</evidence>
<evidence type="ECO:0000256" key="8">
    <source>
        <dbReference type="ARBA" id="ARBA00023306"/>
    </source>
</evidence>
<dbReference type="UniPathway" id="UPA00219"/>
<keyword evidence="9 13" id="KW-0961">Cell wall biogenesis/degradation</keyword>
<proteinExistence type="inferred from homology"/>
<dbReference type="RefSeq" id="WP_012223562.1">
    <property type="nucleotide sequence ID" value="NZ_HG422565.1"/>
</dbReference>
<comment type="subcellular location">
    <subcellularLocation>
        <location evidence="1 13">Cytoplasm</location>
    </subcellularLocation>
</comment>
<name>R4YW52_9ACTN</name>
<evidence type="ECO:0000259" key="14">
    <source>
        <dbReference type="Pfam" id="PF00275"/>
    </source>
</evidence>
<keyword evidence="5 13" id="KW-0808">Transferase</keyword>
<feature type="modified residue" description="2-(S-cysteinyl)pyruvic acid O-phosphothioketal" evidence="13">
    <location>
        <position position="141"/>
    </location>
</feature>
<evidence type="ECO:0000256" key="11">
    <source>
        <dbReference type="ARBA" id="ARBA00038367"/>
    </source>
</evidence>
<dbReference type="GO" id="GO:0019277">
    <property type="term" value="P:UDP-N-acetylgalactosamine biosynthetic process"/>
    <property type="evidence" value="ECO:0007669"/>
    <property type="project" value="InterPro"/>
</dbReference>
<dbReference type="NCBIfam" id="TIGR01072">
    <property type="entry name" value="murA"/>
    <property type="match status" value="1"/>
</dbReference>
<dbReference type="NCBIfam" id="NF006873">
    <property type="entry name" value="PRK09369.1"/>
    <property type="match status" value="1"/>
</dbReference>
<dbReference type="AlphaFoldDB" id="R4YW52"/>
<dbReference type="Proteomes" id="UP000018291">
    <property type="component" value="Unassembled WGS sequence"/>
</dbReference>
<evidence type="ECO:0000256" key="3">
    <source>
        <dbReference type="ARBA" id="ARBA00022490"/>
    </source>
</evidence>
<evidence type="ECO:0000256" key="4">
    <source>
        <dbReference type="ARBA" id="ARBA00022618"/>
    </source>
</evidence>
<comment type="caution">
    <text evidence="13">Lacks conserved residue(s) required for the propagation of feature annotation.</text>
</comment>
<accession>R4YW52</accession>
<dbReference type="InterPro" id="IPR001986">
    <property type="entry name" value="Enolpyruvate_Tfrase_dom"/>
</dbReference>
<keyword evidence="7 13" id="KW-0573">Peptidoglycan synthesis</keyword>
<feature type="binding site" evidence="13">
    <location>
        <position position="329"/>
    </location>
    <ligand>
        <name>UDP-N-acetyl-alpha-D-glucosamine</name>
        <dbReference type="ChEBI" id="CHEBI:57705"/>
    </ligand>
</feature>
<dbReference type="InterPro" id="IPR036968">
    <property type="entry name" value="Enolpyruvate_Tfrase_sf"/>
</dbReference>
<keyword evidence="6 13" id="KW-0133">Cell shape</keyword>
<keyword evidence="16" id="KW-1185">Reference proteome</keyword>
<comment type="catalytic activity">
    <reaction evidence="12 13">
        <text>phosphoenolpyruvate + UDP-N-acetyl-alpha-D-glucosamine = UDP-N-acetyl-3-O-(1-carboxyvinyl)-alpha-D-glucosamine + phosphate</text>
        <dbReference type="Rhea" id="RHEA:18681"/>
        <dbReference type="ChEBI" id="CHEBI:43474"/>
        <dbReference type="ChEBI" id="CHEBI:57705"/>
        <dbReference type="ChEBI" id="CHEBI:58702"/>
        <dbReference type="ChEBI" id="CHEBI:68483"/>
        <dbReference type="EC" id="2.5.1.7"/>
    </reaction>
</comment>
<feature type="binding site" evidence="13">
    <location>
        <position position="117"/>
    </location>
    <ligand>
        <name>UDP-N-acetyl-alpha-D-glucosamine</name>
        <dbReference type="ChEBI" id="CHEBI:57705"/>
    </ligand>
</feature>
<keyword evidence="4 13" id="KW-0132">Cell division</keyword>
<evidence type="ECO:0000313" key="15">
    <source>
        <dbReference type="EMBL" id="CCM62309.1"/>
    </source>
</evidence>
<dbReference type="SUPFAM" id="SSF55205">
    <property type="entry name" value="EPT/RTPC-like"/>
    <property type="match status" value="1"/>
</dbReference>
<evidence type="ECO:0000256" key="13">
    <source>
        <dbReference type="HAMAP-Rule" id="MF_00111"/>
    </source>
</evidence>
<evidence type="ECO:0000256" key="1">
    <source>
        <dbReference type="ARBA" id="ARBA00004496"/>
    </source>
</evidence>
<keyword evidence="3 13" id="KW-0963">Cytoplasm</keyword>
<evidence type="ECO:0000256" key="5">
    <source>
        <dbReference type="ARBA" id="ARBA00022679"/>
    </source>
</evidence>
<keyword evidence="8 13" id="KW-0131">Cell cycle</keyword>
<evidence type="ECO:0000256" key="6">
    <source>
        <dbReference type="ARBA" id="ARBA00022960"/>
    </source>
</evidence>
<feature type="binding site" evidence="13">
    <location>
        <position position="351"/>
    </location>
    <ligand>
        <name>UDP-N-acetyl-alpha-D-glucosamine</name>
        <dbReference type="ChEBI" id="CHEBI:57705"/>
    </ligand>
</feature>
<dbReference type="GO" id="GO:0071555">
    <property type="term" value="P:cell wall organization"/>
    <property type="evidence" value="ECO:0007669"/>
    <property type="project" value="UniProtKB-KW"/>
</dbReference>
<dbReference type="InterPro" id="IPR013792">
    <property type="entry name" value="RNA3'P_cycl/enolpyr_Trfase_a/b"/>
</dbReference>
<evidence type="ECO:0000256" key="2">
    <source>
        <dbReference type="ARBA" id="ARBA00004752"/>
    </source>
</evidence>
<dbReference type="GO" id="GO:0051301">
    <property type="term" value="P:cell division"/>
    <property type="evidence" value="ECO:0007669"/>
    <property type="project" value="UniProtKB-KW"/>
</dbReference>
<dbReference type="GO" id="GO:0008760">
    <property type="term" value="F:UDP-N-acetylglucosamine 1-carboxyvinyltransferase activity"/>
    <property type="evidence" value="ECO:0007669"/>
    <property type="project" value="UniProtKB-UniRule"/>
</dbReference>
<feature type="domain" description="Enolpyruvate transferase" evidence="14">
    <location>
        <begin position="32"/>
        <end position="446"/>
    </location>
</feature>
<dbReference type="PANTHER" id="PTHR43783">
    <property type="entry name" value="UDP-N-ACETYLGLUCOSAMINE 1-CARBOXYVINYLTRANSFERASE"/>
    <property type="match status" value="1"/>
</dbReference>
<dbReference type="OrthoDB" id="9803760at2"/>
<feature type="binding site" evidence="13">
    <location>
        <begin position="47"/>
        <end position="48"/>
    </location>
    <ligand>
        <name>phosphoenolpyruvate</name>
        <dbReference type="ChEBI" id="CHEBI:58702"/>
    </ligand>
</feature>
<dbReference type="eggNOG" id="COG0766">
    <property type="taxonomic scope" value="Bacteria"/>
</dbReference>
<feature type="active site" description="Proton donor" evidence="13">
    <location>
        <position position="141"/>
    </location>
</feature>
<dbReference type="InterPro" id="IPR005750">
    <property type="entry name" value="UDP_GlcNAc_COvinyl_MurA"/>
</dbReference>
<protein>
    <recommendedName>
        <fullName evidence="13">UDP-N-acetylglucosamine 1-carboxyvinyltransferase</fullName>
        <ecNumber evidence="13">2.5.1.7</ecNumber>
    </recommendedName>
    <alternativeName>
        <fullName evidence="13">Enoylpyruvate transferase</fullName>
    </alternativeName>
    <alternativeName>
        <fullName evidence="13">UDP-N-acetylglucosamine enolpyruvyl transferase</fullName>
        <shortName evidence="13">EPT</shortName>
    </alternativeName>
</protein>
<dbReference type="HAMAP" id="MF_00111">
    <property type="entry name" value="MurA"/>
    <property type="match status" value="1"/>
</dbReference>
<evidence type="ECO:0000256" key="9">
    <source>
        <dbReference type="ARBA" id="ARBA00023316"/>
    </source>
</evidence>
<comment type="function">
    <text evidence="10 13">Cell wall formation. Adds enolpyruvyl to UDP-N-acetylglucosamine.</text>
</comment>
<gene>
    <name evidence="13 15" type="primary">murA</name>
    <name evidence="15" type="ORF">BN381_100196</name>
</gene>
<keyword evidence="13" id="KW-0670">Pyruvate</keyword>
<sequence>MAITEPELSAVAPPSDLAVVADSSHDERWRITGGSPIRGEVRSAGAKNAVTKELVATLLTDEPCTFTNVPRIGEMDATLPMLAQLGTKYEWVDEHTLTLHTPEITGQISEEYSGINRIPILFMGPLLNRIGEAEVPLVGGCTIGPRPVDYHVEGLRAMGAEIDISPHRFRATTDRLVGTRHRLPYPSVGATENLILAAVTARGTTVIENAAMEPEVVDLVLFLQKMGANIAVDIDRRIVIQGVERLGGATHRVIEDRIEIASYAAAAVATGGDIEVIGAQQEHLLTFLNALRRVGGNFEVHDRGIRFWAEGPLIAHHLETDVHPGFMTDWQQPFVVLLTQADGPSVVHETVYENRFGYTSTLARMGANISLTSQCLGSRTCRFANRDFSHSAVITGPTPLQPTDLVIPDLRAGFAYVLAALIAEGTSTLHDIGYLKRGYEDIPGKLGQMGVKVEELGGDDA</sequence>
<dbReference type="HOGENOM" id="CLU_027387_0_0_11"/>
<dbReference type="GO" id="GO:0008360">
    <property type="term" value="P:regulation of cell shape"/>
    <property type="evidence" value="ECO:0007669"/>
    <property type="project" value="UniProtKB-KW"/>
</dbReference>
<dbReference type="Pfam" id="PF00275">
    <property type="entry name" value="EPSP_synthase"/>
    <property type="match status" value="1"/>
</dbReference>
<organism evidence="15 16">
    <name type="scientific">Candidatus Neomicrothrix parvicella RN1</name>
    <dbReference type="NCBI Taxonomy" id="1229780"/>
    <lineage>
        <taxon>Bacteria</taxon>
        <taxon>Bacillati</taxon>
        <taxon>Actinomycetota</taxon>
        <taxon>Acidimicrobiia</taxon>
        <taxon>Acidimicrobiales</taxon>
        <taxon>Microthrixaceae</taxon>
        <taxon>Candidatus Neomicrothrix</taxon>
    </lineage>
</organism>
<comment type="similarity">
    <text evidence="11 13">Belongs to the EPSP synthase family. MurA subfamily.</text>
</comment>
<dbReference type="GO" id="GO:0009252">
    <property type="term" value="P:peptidoglycan biosynthetic process"/>
    <property type="evidence" value="ECO:0007669"/>
    <property type="project" value="UniProtKB-UniRule"/>
</dbReference>
<evidence type="ECO:0000256" key="12">
    <source>
        <dbReference type="ARBA" id="ARBA00047527"/>
    </source>
</evidence>
<dbReference type="STRING" id="1229780.BN381_100196"/>
<dbReference type="EC" id="2.5.1.7" evidence="13"/>
<evidence type="ECO:0000256" key="7">
    <source>
        <dbReference type="ARBA" id="ARBA00022984"/>
    </source>
</evidence>
<dbReference type="PANTHER" id="PTHR43783:SF1">
    <property type="entry name" value="UDP-N-ACETYLGLUCOSAMINE 1-CARBOXYVINYLTRANSFERASE"/>
    <property type="match status" value="1"/>
</dbReference>
<reference evidence="15 16" key="1">
    <citation type="journal article" date="2013" name="ISME J.">
        <title>Metabolic model for the filamentous 'Candidatus Microthrix parvicella' based on genomic and metagenomic analyses.</title>
        <authorList>
            <person name="Jon McIlroy S."/>
            <person name="Kristiansen R."/>
            <person name="Albertsen M."/>
            <person name="Michael Karst S."/>
            <person name="Rossetti S."/>
            <person name="Lund Nielsen J."/>
            <person name="Tandoi V."/>
            <person name="James Seviour R."/>
            <person name="Nielsen P.H."/>
        </authorList>
    </citation>
    <scope>NUCLEOTIDE SEQUENCE [LARGE SCALE GENOMIC DNA]</scope>
    <source>
        <strain evidence="15 16">RN1</strain>
    </source>
</reference>
<comment type="caution">
    <text evidence="15">The sequence shown here is derived from an EMBL/GenBank/DDBJ whole genome shotgun (WGS) entry which is preliminary data.</text>
</comment>
<comment type="pathway">
    <text evidence="2 13">Cell wall biogenesis; peptidoglycan biosynthesis.</text>
</comment>
<dbReference type="Gene3D" id="3.65.10.10">
    <property type="entry name" value="Enolpyruvate transferase domain"/>
    <property type="match status" value="2"/>
</dbReference>
<evidence type="ECO:0000256" key="10">
    <source>
        <dbReference type="ARBA" id="ARBA00037534"/>
    </source>
</evidence>